<name>A0A426YU76_ENSVE</name>
<evidence type="ECO:0008006" key="4">
    <source>
        <dbReference type="Google" id="ProtNLM"/>
    </source>
</evidence>
<organism evidence="2 3">
    <name type="scientific">Ensete ventricosum</name>
    <name type="common">Abyssinian banana</name>
    <name type="synonym">Musa ensete</name>
    <dbReference type="NCBI Taxonomy" id="4639"/>
    <lineage>
        <taxon>Eukaryota</taxon>
        <taxon>Viridiplantae</taxon>
        <taxon>Streptophyta</taxon>
        <taxon>Embryophyta</taxon>
        <taxon>Tracheophyta</taxon>
        <taxon>Spermatophyta</taxon>
        <taxon>Magnoliopsida</taxon>
        <taxon>Liliopsida</taxon>
        <taxon>Zingiberales</taxon>
        <taxon>Musaceae</taxon>
        <taxon>Ensete</taxon>
    </lineage>
</organism>
<gene>
    <name evidence="2" type="ORF">B296_00044060</name>
</gene>
<dbReference type="AlphaFoldDB" id="A0A426YU76"/>
<keyword evidence="1" id="KW-0732">Signal</keyword>
<feature type="chain" id="PRO_5018985526" description="Secreted protein" evidence="1">
    <location>
        <begin position="26"/>
        <end position="100"/>
    </location>
</feature>
<evidence type="ECO:0000256" key="1">
    <source>
        <dbReference type="SAM" id="SignalP"/>
    </source>
</evidence>
<comment type="caution">
    <text evidence="2">The sequence shown here is derived from an EMBL/GenBank/DDBJ whole genome shotgun (WGS) entry which is preliminary data.</text>
</comment>
<evidence type="ECO:0000313" key="3">
    <source>
        <dbReference type="Proteomes" id="UP000287651"/>
    </source>
</evidence>
<sequence>MTVRAYQSFSLGVLIGALGIVLREGASDCPASRLPSCALNESGESEERVSNSGAVGVEPRGWLPDCTVVMFGVPYLTSVERRHWPSKSGLRYGLIFPDKG</sequence>
<accession>A0A426YU76</accession>
<reference evidence="2 3" key="1">
    <citation type="journal article" date="2014" name="Agronomy (Basel)">
        <title>A Draft Genome Sequence for Ensete ventricosum, the Drought-Tolerant Tree Against Hunger.</title>
        <authorList>
            <person name="Harrison J."/>
            <person name="Moore K.A."/>
            <person name="Paszkiewicz K."/>
            <person name="Jones T."/>
            <person name="Grant M."/>
            <person name="Ambacheew D."/>
            <person name="Muzemil S."/>
            <person name="Studholme D.J."/>
        </authorList>
    </citation>
    <scope>NUCLEOTIDE SEQUENCE [LARGE SCALE GENOMIC DNA]</scope>
</reference>
<evidence type="ECO:0000313" key="2">
    <source>
        <dbReference type="EMBL" id="RRT55269.1"/>
    </source>
</evidence>
<feature type="signal peptide" evidence="1">
    <location>
        <begin position="1"/>
        <end position="25"/>
    </location>
</feature>
<dbReference type="Proteomes" id="UP000287651">
    <property type="component" value="Unassembled WGS sequence"/>
</dbReference>
<proteinExistence type="predicted"/>
<dbReference type="EMBL" id="AMZH03010168">
    <property type="protein sequence ID" value="RRT55269.1"/>
    <property type="molecule type" value="Genomic_DNA"/>
</dbReference>
<protein>
    <recommendedName>
        <fullName evidence="4">Secreted protein</fullName>
    </recommendedName>
</protein>